<gene>
    <name evidence="4" type="ORF">H9660_12565</name>
</gene>
<evidence type="ECO:0000259" key="3">
    <source>
        <dbReference type="SMART" id="SM00646"/>
    </source>
</evidence>
<proteinExistence type="predicted"/>
<reference evidence="4 5" key="1">
    <citation type="submission" date="2020-08" db="EMBL/GenBank/DDBJ databases">
        <title>A Genomic Blueprint of the Chicken Gut Microbiome.</title>
        <authorList>
            <person name="Gilroy R."/>
            <person name="Ravi A."/>
            <person name="Getino M."/>
            <person name="Pursley I."/>
            <person name="Horton D.L."/>
            <person name="Alikhan N.-F."/>
            <person name="Baker D."/>
            <person name="Gharbi K."/>
            <person name="Hall N."/>
            <person name="Watson M."/>
            <person name="Adriaenssens E.M."/>
            <person name="Foster-Nyarko E."/>
            <person name="Jarju S."/>
            <person name="Secka A."/>
            <person name="Antonio M."/>
            <person name="Oren A."/>
            <person name="Chaudhuri R."/>
            <person name="La Ragione R.M."/>
            <person name="Hildebrand F."/>
            <person name="Pallen M.J."/>
        </authorList>
    </citation>
    <scope>NUCLEOTIDE SEQUENCE [LARGE SCALE GENOMIC DNA]</scope>
    <source>
        <strain evidence="4 5">Sa3CUN1</strain>
    </source>
</reference>
<dbReference type="Gene3D" id="3.40.630.40">
    <property type="entry name" value="Zn-dependent exopeptidases"/>
    <property type="match status" value="1"/>
</dbReference>
<name>A0ABR8Q6C0_9CLOT</name>
<keyword evidence="5" id="KW-1185">Reference proteome</keyword>
<keyword evidence="2" id="KW-0812">Transmembrane</keyword>
<dbReference type="Pfam" id="PF01520">
    <property type="entry name" value="Amidase_3"/>
    <property type="match status" value="1"/>
</dbReference>
<evidence type="ECO:0000256" key="2">
    <source>
        <dbReference type="SAM" id="Phobius"/>
    </source>
</evidence>
<evidence type="ECO:0000313" key="5">
    <source>
        <dbReference type="Proteomes" id="UP000640335"/>
    </source>
</evidence>
<dbReference type="PANTHER" id="PTHR30404">
    <property type="entry name" value="N-ACETYLMURAMOYL-L-ALANINE AMIDASE"/>
    <property type="match status" value="1"/>
</dbReference>
<dbReference type="CDD" id="cd02696">
    <property type="entry name" value="MurNAc-LAA"/>
    <property type="match status" value="1"/>
</dbReference>
<dbReference type="SUPFAM" id="SSF53187">
    <property type="entry name" value="Zn-dependent exopeptidases"/>
    <property type="match status" value="1"/>
</dbReference>
<comment type="caution">
    <text evidence="4">The sequence shown here is derived from an EMBL/GenBank/DDBJ whole genome shotgun (WGS) entry which is preliminary data.</text>
</comment>
<dbReference type="Proteomes" id="UP000640335">
    <property type="component" value="Unassembled WGS sequence"/>
</dbReference>
<evidence type="ECO:0000256" key="1">
    <source>
        <dbReference type="ARBA" id="ARBA00022801"/>
    </source>
</evidence>
<feature type="domain" description="MurNAc-LAA" evidence="3">
    <location>
        <begin position="129"/>
        <end position="246"/>
    </location>
</feature>
<keyword evidence="1" id="KW-0378">Hydrolase</keyword>
<keyword evidence="2" id="KW-0472">Membrane</keyword>
<protein>
    <submittedName>
        <fullName evidence="4">N-acetylmuramoyl-L-alanine amidase</fullName>
    </submittedName>
</protein>
<sequence>MYNVKELRKRRKKKRLYKKIKIIITMIILILIANKAIKSYLNKEITASKNKRVIEEVIDSGKTKVILDPGHGGYDTGATYGDIYEKDIVLSISNMVGEILEENDIEVIYTRSYDISLGDDEKEDLKNRVEIANSINAEYFISFHINDYDDYTYGYEEVYGFEVWTDYNDNKSLELGEAIEENLISLDYTECRPMLDGSESLYIIRESNIPSVLIEFGFMSSYNDRLYLSNKENQKLLAKSIASAILENINISAK</sequence>
<dbReference type="InterPro" id="IPR050695">
    <property type="entry name" value="N-acetylmuramoyl_amidase_3"/>
</dbReference>
<dbReference type="PANTHER" id="PTHR30404:SF0">
    <property type="entry name" value="N-ACETYLMURAMOYL-L-ALANINE AMIDASE AMIC"/>
    <property type="match status" value="1"/>
</dbReference>
<keyword evidence="2" id="KW-1133">Transmembrane helix</keyword>
<organism evidence="4 5">
    <name type="scientific">Clostridium gallinarum</name>
    <dbReference type="NCBI Taxonomy" id="2762246"/>
    <lineage>
        <taxon>Bacteria</taxon>
        <taxon>Bacillati</taxon>
        <taxon>Bacillota</taxon>
        <taxon>Clostridia</taxon>
        <taxon>Eubacteriales</taxon>
        <taxon>Clostridiaceae</taxon>
        <taxon>Clostridium</taxon>
    </lineage>
</organism>
<dbReference type="EMBL" id="JACSQZ010000053">
    <property type="protein sequence ID" value="MBD7915979.1"/>
    <property type="molecule type" value="Genomic_DNA"/>
</dbReference>
<dbReference type="RefSeq" id="WP_191750729.1">
    <property type="nucleotide sequence ID" value="NZ_JACSQZ010000053.1"/>
</dbReference>
<dbReference type="SMART" id="SM00646">
    <property type="entry name" value="Ami_3"/>
    <property type="match status" value="1"/>
</dbReference>
<dbReference type="InterPro" id="IPR002508">
    <property type="entry name" value="MurNAc-LAA_cat"/>
</dbReference>
<accession>A0ABR8Q6C0</accession>
<evidence type="ECO:0000313" key="4">
    <source>
        <dbReference type="EMBL" id="MBD7915979.1"/>
    </source>
</evidence>
<feature type="transmembrane region" description="Helical" evidence="2">
    <location>
        <begin position="20"/>
        <end position="37"/>
    </location>
</feature>